<keyword evidence="1" id="KW-0479">Metal-binding</keyword>
<dbReference type="GO" id="GO:0046872">
    <property type="term" value="F:metal ion binding"/>
    <property type="evidence" value="ECO:0007669"/>
    <property type="project" value="UniProtKB-KW"/>
</dbReference>
<dbReference type="SUPFAM" id="SSF55811">
    <property type="entry name" value="Nudix"/>
    <property type="match status" value="1"/>
</dbReference>
<dbReference type="GO" id="GO:0005634">
    <property type="term" value="C:nucleus"/>
    <property type="evidence" value="ECO:0007669"/>
    <property type="project" value="TreeGrafter"/>
</dbReference>
<reference evidence="4" key="2">
    <citation type="journal article" date="2022" name="Proc. Natl. Acad. Sci. U.S.A.">
        <title>Diploid-dominant life cycles characterize the early evolution of Fungi.</title>
        <authorList>
            <person name="Amses K.R."/>
            <person name="Simmons D.R."/>
            <person name="Longcore J.E."/>
            <person name="Mondo S.J."/>
            <person name="Seto K."/>
            <person name="Jeronimo G.H."/>
            <person name="Bonds A.E."/>
            <person name="Quandt C.A."/>
            <person name="Davis W.J."/>
            <person name="Chang Y."/>
            <person name="Federici B.A."/>
            <person name="Kuo A."/>
            <person name="LaButti K."/>
            <person name="Pangilinan J."/>
            <person name="Andreopoulos W."/>
            <person name="Tritt A."/>
            <person name="Riley R."/>
            <person name="Hundley H."/>
            <person name="Johnson J."/>
            <person name="Lipzen A."/>
            <person name="Barry K."/>
            <person name="Lang B.F."/>
            <person name="Cuomo C.A."/>
            <person name="Buchler N.E."/>
            <person name="Grigoriev I.V."/>
            <person name="Spatafora J.W."/>
            <person name="Stajich J.E."/>
            <person name="James T.Y."/>
        </authorList>
    </citation>
    <scope>NUCLEOTIDE SEQUENCE</scope>
    <source>
        <strain evidence="4">AG</strain>
    </source>
</reference>
<keyword evidence="2" id="KW-0378">Hydrolase</keyword>
<dbReference type="EMBL" id="MU620903">
    <property type="protein sequence ID" value="KAI8581986.1"/>
    <property type="molecule type" value="Genomic_DNA"/>
</dbReference>
<dbReference type="PANTHER" id="PTHR12629:SF0">
    <property type="entry name" value="DIPHOSPHOINOSITOL-POLYPHOSPHATE DIPHOSPHATASE"/>
    <property type="match status" value="1"/>
</dbReference>
<dbReference type="InterPro" id="IPR015797">
    <property type="entry name" value="NUDIX_hydrolase-like_dom_sf"/>
</dbReference>
<keyword evidence="5" id="KW-1185">Reference proteome</keyword>
<evidence type="ECO:0000256" key="1">
    <source>
        <dbReference type="ARBA" id="ARBA00022723"/>
    </source>
</evidence>
<evidence type="ECO:0000259" key="3">
    <source>
        <dbReference type="PROSITE" id="PS51462"/>
    </source>
</evidence>
<dbReference type="AlphaFoldDB" id="A0AAD5HGW2"/>
<organism evidence="4 5">
    <name type="scientific">Umbelopsis ramanniana AG</name>
    <dbReference type="NCBI Taxonomy" id="1314678"/>
    <lineage>
        <taxon>Eukaryota</taxon>
        <taxon>Fungi</taxon>
        <taxon>Fungi incertae sedis</taxon>
        <taxon>Mucoromycota</taxon>
        <taxon>Mucoromycotina</taxon>
        <taxon>Umbelopsidomycetes</taxon>
        <taxon>Umbelopsidales</taxon>
        <taxon>Umbelopsidaceae</taxon>
        <taxon>Umbelopsis</taxon>
    </lineage>
</organism>
<dbReference type="PROSITE" id="PS51462">
    <property type="entry name" value="NUDIX"/>
    <property type="match status" value="1"/>
</dbReference>
<evidence type="ECO:0000256" key="2">
    <source>
        <dbReference type="ARBA" id="ARBA00022801"/>
    </source>
</evidence>
<comment type="caution">
    <text evidence="4">The sequence shown here is derived from an EMBL/GenBank/DDBJ whole genome shotgun (WGS) entry which is preliminary data.</text>
</comment>
<dbReference type="RefSeq" id="XP_051446990.1">
    <property type="nucleotide sequence ID" value="XM_051587221.1"/>
</dbReference>
<dbReference type="Gene3D" id="3.90.79.10">
    <property type="entry name" value="Nucleoside Triphosphate Pyrophosphohydrolase"/>
    <property type="match status" value="1"/>
</dbReference>
<dbReference type="GO" id="GO:0005737">
    <property type="term" value="C:cytoplasm"/>
    <property type="evidence" value="ECO:0007669"/>
    <property type="project" value="TreeGrafter"/>
</dbReference>
<dbReference type="PANTHER" id="PTHR12629">
    <property type="entry name" value="DIPHOSPHOINOSITOL POLYPHOSPHATE PHOSPHOHYDROLASE"/>
    <property type="match status" value="1"/>
</dbReference>
<protein>
    <recommendedName>
        <fullName evidence="3">Nudix hydrolase domain-containing protein</fullName>
    </recommendedName>
</protein>
<accession>A0AAD5HGW2</accession>
<feature type="domain" description="Nudix hydrolase" evidence="3">
    <location>
        <begin position="28"/>
        <end position="157"/>
    </location>
</feature>
<dbReference type="GO" id="GO:0016787">
    <property type="term" value="F:hydrolase activity"/>
    <property type="evidence" value="ECO:0007669"/>
    <property type="project" value="UniProtKB-KW"/>
</dbReference>
<proteinExistence type="predicted"/>
<evidence type="ECO:0000313" key="5">
    <source>
        <dbReference type="Proteomes" id="UP001206595"/>
    </source>
</evidence>
<name>A0AAD5HGW2_UMBRA</name>
<reference evidence="4" key="1">
    <citation type="submission" date="2021-06" db="EMBL/GenBank/DDBJ databases">
        <authorList>
            <consortium name="DOE Joint Genome Institute"/>
            <person name="Mondo S.J."/>
            <person name="Amses K.R."/>
            <person name="Simmons D.R."/>
            <person name="Longcore J.E."/>
            <person name="Seto K."/>
            <person name="Alves G.H."/>
            <person name="Bonds A.E."/>
            <person name="Quandt C.A."/>
            <person name="Davis W.J."/>
            <person name="Chang Y."/>
            <person name="Letcher P.M."/>
            <person name="Powell M.J."/>
            <person name="Kuo A."/>
            <person name="Labutti K."/>
            <person name="Pangilinan J."/>
            <person name="Andreopoulos W."/>
            <person name="Tritt A."/>
            <person name="Riley R."/>
            <person name="Hundley H."/>
            <person name="Johnson J."/>
            <person name="Lipzen A."/>
            <person name="Barry K."/>
            <person name="Berbee M.L."/>
            <person name="Buchler N.E."/>
            <person name="Grigoriev I.V."/>
            <person name="Spatafora J.W."/>
            <person name="Stajich J.E."/>
            <person name="James T.Y."/>
        </authorList>
    </citation>
    <scope>NUCLEOTIDE SEQUENCE</scope>
    <source>
        <strain evidence="4">AG</strain>
    </source>
</reference>
<dbReference type="Pfam" id="PF00293">
    <property type="entry name" value="NUDIX"/>
    <property type="match status" value="1"/>
</dbReference>
<evidence type="ECO:0000313" key="4">
    <source>
        <dbReference type="EMBL" id="KAI8581986.1"/>
    </source>
</evidence>
<gene>
    <name evidence="4" type="ORF">K450DRAFT_230246</name>
</gene>
<sequence length="161" mass="18055">MTTVHKAAALPVPPAAQLTTEAQKPKKTLKHSAGILAIDKEHRTILLVSSLKREGAWVLPKGTCMTEPQVEAPESAARRIAWEVAGVRGELRKKVGTFTEAGKKGKINAYNWMYEMEVYKMEDIWPEQDRKRVWVSYEDAMRATADRPIAQLAIKHCSLSN</sequence>
<dbReference type="Proteomes" id="UP001206595">
    <property type="component" value="Unassembled WGS sequence"/>
</dbReference>
<dbReference type="GeneID" id="75912568"/>
<dbReference type="InterPro" id="IPR000086">
    <property type="entry name" value="NUDIX_hydrolase_dom"/>
</dbReference>